<dbReference type="RefSeq" id="WP_236291748.1">
    <property type="nucleotide sequence ID" value="NZ_CAKMMW010000023.1"/>
</dbReference>
<gene>
    <name evidence="8" type="primary">rcsC_17</name>
    <name evidence="8" type="ORF">PAECIP111891_05600</name>
</gene>
<comment type="caution">
    <text evidence="8">The sequence shown here is derived from an EMBL/GenBank/DDBJ whole genome shotgun (WGS) entry which is preliminary data.</text>
</comment>
<dbReference type="PROSITE" id="PS50110">
    <property type="entry name" value="RESPONSE_REGULATORY"/>
    <property type="match status" value="1"/>
</dbReference>
<dbReference type="PANTHER" id="PTHR48111:SF1">
    <property type="entry name" value="TWO-COMPONENT RESPONSE REGULATOR ORR33"/>
    <property type="match status" value="1"/>
</dbReference>
<keyword evidence="1" id="KW-0597">Phosphoprotein</keyword>
<dbReference type="SMART" id="SM00448">
    <property type="entry name" value="REC"/>
    <property type="match status" value="1"/>
</dbReference>
<comment type="caution">
    <text evidence="6">Lacks conserved residue(s) required for the propagation of feature annotation.</text>
</comment>
<dbReference type="GO" id="GO:0004673">
    <property type="term" value="F:protein histidine kinase activity"/>
    <property type="evidence" value="ECO:0007669"/>
    <property type="project" value="UniProtKB-EC"/>
</dbReference>
<evidence type="ECO:0000256" key="4">
    <source>
        <dbReference type="ARBA" id="ARBA00023125"/>
    </source>
</evidence>
<keyword evidence="3" id="KW-0805">Transcription regulation</keyword>
<dbReference type="InterPro" id="IPR001789">
    <property type="entry name" value="Sig_transdc_resp-reg_receiver"/>
</dbReference>
<dbReference type="Pfam" id="PF00072">
    <property type="entry name" value="Response_reg"/>
    <property type="match status" value="1"/>
</dbReference>
<keyword evidence="8" id="KW-0418">Kinase</keyword>
<protein>
    <submittedName>
        <fullName evidence="8">Sensor histidine kinase RcsC</fullName>
        <ecNumber evidence="8">2.7.13.3</ecNumber>
    </submittedName>
</protein>
<keyword evidence="4" id="KW-0238">DNA-binding</keyword>
<dbReference type="InterPro" id="IPR011006">
    <property type="entry name" value="CheY-like_superfamily"/>
</dbReference>
<evidence type="ECO:0000259" key="7">
    <source>
        <dbReference type="PROSITE" id="PS50110"/>
    </source>
</evidence>
<evidence type="ECO:0000313" key="9">
    <source>
        <dbReference type="Proteomes" id="UP000838821"/>
    </source>
</evidence>
<sequence length="272" mass="30269">MAVLVHDPIQEAMLQLAEKVQVSYEKGAPCGMILAPCAAVGQKVLEQMQSYVSGFEPEATLHCFYLDPSGLLGIVLSGQKLINTHYASLVLKEFLDQQDLLEGQTVVASFPESGELTEQSMSQMLQTTLLGKGESKDIHLFMNHGVQQGITSILIADPDEVSREFVKLRLEINGYKVEEAKDGSEALEKFEKTMPNLVITELNLPILDGYQLIDKIKRDYDGEGQVIVLTDKQLPKSMDRAFELGASDYVTKPFSISELEWRIKKLSSRLSQ</sequence>
<feature type="domain" description="Response regulatory" evidence="7">
    <location>
        <begin position="152"/>
        <end position="267"/>
    </location>
</feature>
<keyword evidence="2" id="KW-0902">Two-component regulatory system</keyword>
<keyword evidence="9" id="KW-1185">Reference proteome</keyword>
<accession>A0ABN8H5A0</accession>
<dbReference type="CDD" id="cd00156">
    <property type="entry name" value="REC"/>
    <property type="match status" value="1"/>
</dbReference>
<dbReference type="EMBL" id="CAKMMW010000023">
    <property type="protein sequence ID" value="CAH1224004.1"/>
    <property type="molecule type" value="Genomic_DNA"/>
</dbReference>
<evidence type="ECO:0000256" key="2">
    <source>
        <dbReference type="ARBA" id="ARBA00023012"/>
    </source>
</evidence>
<keyword evidence="8" id="KW-0808">Transferase</keyword>
<organism evidence="8 9">
    <name type="scientific">Paenibacillus allorhizoplanae</name>
    <dbReference type="NCBI Taxonomy" id="2905648"/>
    <lineage>
        <taxon>Bacteria</taxon>
        <taxon>Bacillati</taxon>
        <taxon>Bacillota</taxon>
        <taxon>Bacilli</taxon>
        <taxon>Bacillales</taxon>
        <taxon>Paenibacillaceae</taxon>
        <taxon>Paenibacillus</taxon>
    </lineage>
</organism>
<proteinExistence type="predicted"/>
<dbReference type="Proteomes" id="UP000838821">
    <property type="component" value="Unassembled WGS sequence"/>
</dbReference>
<evidence type="ECO:0000256" key="6">
    <source>
        <dbReference type="PROSITE-ProRule" id="PRU00169"/>
    </source>
</evidence>
<evidence type="ECO:0000256" key="5">
    <source>
        <dbReference type="ARBA" id="ARBA00023163"/>
    </source>
</evidence>
<name>A0ABN8H5A0_9BACL</name>
<dbReference type="PANTHER" id="PTHR48111">
    <property type="entry name" value="REGULATOR OF RPOS"/>
    <property type="match status" value="1"/>
</dbReference>
<evidence type="ECO:0000256" key="1">
    <source>
        <dbReference type="ARBA" id="ARBA00022553"/>
    </source>
</evidence>
<dbReference type="Gene3D" id="3.40.50.2300">
    <property type="match status" value="1"/>
</dbReference>
<evidence type="ECO:0000313" key="8">
    <source>
        <dbReference type="EMBL" id="CAH1224004.1"/>
    </source>
</evidence>
<keyword evidence="5" id="KW-0804">Transcription</keyword>
<dbReference type="InterPro" id="IPR039420">
    <property type="entry name" value="WalR-like"/>
</dbReference>
<evidence type="ECO:0000256" key="3">
    <source>
        <dbReference type="ARBA" id="ARBA00023015"/>
    </source>
</evidence>
<dbReference type="EC" id="2.7.13.3" evidence="8"/>
<dbReference type="SUPFAM" id="SSF52172">
    <property type="entry name" value="CheY-like"/>
    <property type="match status" value="1"/>
</dbReference>
<reference evidence="8" key="1">
    <citation type="submission" date="2022-01" db="EMBL/GenBank/DDBJ databases">
        <authorList>
            <person name="Criscuolo A."/>
        </authorList>
    </citation>
    <scope>NUCLEOTIDE SEQUENCE</scope>
    <source>
        <strain evidence="8">CIP111891</strain>
    </source>
</reference>